<evidence type="ECO:0000313" key="2">
    <source>
        <dbReference type="Proteomes" id="UP000268014"/>
    </source>
</evidence>
<proteinExistence type="predicted"/>
<accession>A0A0N4VU80</accession>
<dbReference type="OrthoDB" id="5855027at2759"/>
<reference evidence="3" key="1">
    <citation type="submission" date="2017-02" db="UniProtKB">
        <authorList>
            <consortium name="WormBaseParasite"/>
        </authorList>
    </citation>
    <scope>IDENTIFICATION</scope>
</reference>
<dbReference type="Proteomes" id="UP000268014">
    <property type="component" value="Unassembled WGS sequence"/>
</dbReference>
<dbReference type="EMBL" id="UZAF01000826">
    <property type="protein sequence ID" value="VDO06631.1"/>
    <property type="molecule type" value="Genomic_DNA"/>
</dbReference>
<dbReference type="AlphaFoldDB" id="A0A0N4VU80"/>
<reference evidence="1 2" key="2">
    <citation type="submission" date="2018-11" db="EMBL/GenBank/DDBJ databases">
        <authorList>
            <consortium name="Pathogen Informatics"/>
        </authorList>
    </citation>
    <scope>NUCLEOTIDE SEQUENCE [LARGE SCALE GENOMIC DNA]</scope>
    <source>
        <strain evidence="1 2">MHpl1</strain>
    </source>
</reference>
<dbReference type="OMA" id="MEHRHER"/>
<name>A0A0N4VU80_HAEPC</name>
<dbReference type="WBParaSite" id="HPLM_0000084701-mRNA-1">
    <property type="protein sequence ID" value="HPLM_0000084701-mRNA-1"/>
    <property type="gene ID" value="HPLM_0000084701"/>
</dbReference>
<sequence>MKGWIPTKLSLITLLSSSRHPRPLTSSHCQLLLVDAQSTRQLKYVGTGDPTRQSLCEEKTTDVGEDGKLVETFFTVGESTAIPESDVLSERGDEIVARENSNRTNADNCELVEQIRLMRLATVGAFRDLEKKMDRMEHRHERRVIALQAEIRELKEQLSCRSTESGLDFSIFSQDRLEALLSLKHGSITKFALAVEQELFEDNPLELLKNVEDRIYSAKRNRLLAKGDIFYSYINEGIMGKKCYLHGKISIS</sequence>
<gene>
    <name evidence="1" type="ORF">HPLM_LOCUS848</name>
</gene>
<organism evidence="3">
    <name type="scientific">Haemonchus placei</name>
    <name type="common">Barber's pole worm</name>
    <dbReference type="NCBI Taxonomy" id="6290"/>
    <lineage>
        <taxon>Eukaryota</taxon>
        <taxon>Metazoa</taxon>
        <taxon>Ecdysozoa</taxon>
        <taxon>Nematoda</taxon>
        <taxon>Chromadorea</taxon>
        <taxon>Rhabditida</taxon>
        <taxon>Rhabditina</taxon>
        <taxon>Rhabditomorpha</taxon>
        <taxon>Strongyloidea</taxon>
        <taxon>Trichostrongylidae</taxon>
        <taxon>Haemonchus</taxon>
    </lineage>
</organism>
<evidence type="ECO:0000313" key="3">
    <source>
        <dbReference type="WBParaSite" id="HPLM_0000084701-mRNA-1"/>
    </source>
</evidence>
<keyword evidence="2" id="KW-1185">Reference proteome</keyword>
<evidence type="ECO:0000313" key="1">
    <source>
        <dbReference type="EMBL" id="VDO06631.1"/>
    </source>
</evidence>
<protein>
    <submittedName>
        <fullName evidence="3">Tick transposon</fullName>
    </submittedName>
</protein>